<proteinExistence type="predicted"/>
<protein>
    <submittedName>
        <fullName evidence="2">Uncharacterized protein</fullName>
    </submittedName>
</protein>
<keyword evidence="1" id="KW-0812">Transmembrane</keyword>
<keyword evidence="1" id="KW-0472">Membrane</keyword>
<gene>
    <name evidence="2" type="ORF">SAMN04487992_108201</name>
</gene>
<accession>A0A1G7J5M2</accession>
<evidence type="ECO:0000313" key="2">
    <source>
        <dbReference type="EMBL" id="SDF19799.1"/>
    </source>
</evidence>
<feature type="transmembrane region" description="Helical" evidence="1">
    <location>
        <begin position="177"/>
        <end position="195"/>
    </location>
</feature>
<dbReference type="Proteomes" id="UP000182114">
    <property type="component" value="Unassembled WGS sequence"/>
</dbReference>
<feature type="transmembrane region" description="Helical" evidence="1">
    <location>
        <begin position="207"/>
        <end position="230"/>
    </location>
</feature>
<dbReference type="eggNOG" id="ENOG502ZA02">
    <property type="taxonomic scope" value="Bacteria"/>
</dbReference>
<dbReference type="AlphaFoldDB" id="A0A1G7J5M2"/>
<sequence length="245" mass="28859">MISKIIQMLLKKINLEDQLKKQKKRSTFSSNTLIDQFYHTLEEDHKTSSKIRRNTIEKNQENYNHFKLDLLDTDKIYHVTEIKKICIDYRLRFLDSSYFKGKIPKEAILKIKKLEQEHHTEVKNFKIIAPSKLFKLEDKDDPLLFACLGNDYYYLIHKWGNDMSAFRKLGMLPFKSIINLLLLIIVLSYGLTLLVPSGLFSKSESSAQFWIMCFFMFKTIAAITIFYGFAKGKNFNPAIWNSKFI</sequence>
<keyword evidence="3" id="KW-1185">Reference proteome</keyword>
<evidence type="ECO:0000256" key="1">
    <source>
        <dbReference type="SAM" id="Phobius"/>
    </source>
</evidence>
<evidence type="ECO:0000313" key="3">
    <source>
        <dbReference type="Proteomes" id="UP000182114"/>
    </source>
</evidence>
<dbReference type="EMBL" id="FNBD01000008">
    <property type="protein sequence ID" value="SDF19799.1"/>
    <property type="molecule type" value="Genomic_DNA"/>
</dbReference>
<reference evidence="3" key="1">
    <citation type="submission" date="2016-10" db="EMBL/GenBank/DDBJ databases">
        <authorList>
            <person name="Varghese N."/>
            <person name="Submissions S."/>
        </authorList>
    </citation>
    <scope>NUCLEOTIDE SEQUENCE [LARGE SCALE GENOMIC DNA]</scope>
    <source>
        <strain evidence="3">DSM 24729</strain>
    </source>
</reference>
<organism evidence="2 3">
    <name type="scientific">Cellulophaga baltica</name>
    <dbReference type="NCBI Taxonomy" id="76594"/>
    <lineage>
        <taxon>Bacteria</taxon>
        <taxon>Pseudomonadati</taxon>
        <taxon>Bacteroidota</taxon>
        <taxon>Flavobacteriia</taxon>
        <taxon>Flavobacteriales</taxon>
        <taxon>Flavobacteriaceae</taxon>
        <taxon>Cellulophaga</taxon>
    </lineage>
</organism>
<name>A0A1G7J5M2_9FLAO</name>
<keyword evidence="1" id="KW-1133">Transmembrane helix</keyword>